<dbReference type="Pfam" id="PF00271">
    <property type="entry name" value="Helicase_C"/>
    <property type="match status" value="1"/>
</dbReference>
<sequence>MAKSSHQQRLFISDLLHIMLSRMGRGAFRQSEIHVCRLFSVQIRGNAAYCRAVGSIPLPNRRIAAISTASGYESLLPLVTNATTVTGASKEDVHLGPFERLGISPELAANLAREGISNPTQIQIKAVGPILAQKNVIVTAETGSGKTLAYLLPLLTHLLQHADLSPSRPKSGCAPFSPRLLLLVPTRELCVQMLRVLQSITKGLNVTATLLPPPPSVPLTQIRYPDVAVSTPAAIARQFSSPRSIKELLYRTDAIVVDEADWTVADPTGWKFIAQMASISRKRETLETSSVTPIRKLQFIFAAATLPPIRAAKAKTPRALIQRTFQDVITVGTTALHMPPAGLKERFIRLVDADDQTLSDDQETQTKCNALMAILVDAMRKKAEANVVTSDKWLVFCNSTKRAEQVFAALSATQDAIIAESGLGVPSMAFEVNLVHGDVHRDERGTTVLNHVVKNNHNAQPVFKILVSTDLVARGLDFVDVSTVVQLDFARDAATYLHRIGRTARAGKAGQAISFVSPSDYRLSDFVERASKGVADSKLQTHAQFRTALLGDAEVLREDDNDRTPLTALFSRNRSFRNKLRKKQMTRHDSLQSKIEAGQA</sequence>
<name>A0A0L0HD77_SPIPD</name>
<dbReference type="VEuPathDB" id="FungiDB:SPPG_05927"/>
<dbReference type="RefSeq" id="XP_016607011.1">
    <property type="nucleotide sequence ID" value="XM_016754135.1"/>
</dbReference>
<dbReference type="InterPro" id="IPR001650">
    <property type="entry name" value="Helicase_C-like"/>
</dbReference>
<evidence type="ECO:0000256" key="2">
    <source>
        <dbReference type="ARBA" id="ARBA00022801"/>
    </source>
</evidence>
<evidence type="ECO:0000256" key="4">
    <source>
        <dbReference type="ARBA" id="ARBA00022840"/>
    </source>
</evidence>
<dbReference type="Gene3D" id="3.40.50.300">
    <property type="entry name" value="P-loop containing nucleotide triphosphate hydrolases"/>
    <property type="match status" value="2"/>
</dbReference>
<dbReference type="PANTHER" id="PTHR24031">
    <property type="entry name" value="RNA HELICASE"/>
    <property type="match status" value="1"/>
</dbReference>
<feature type="region of interest" description="Disordered" evidence="8">
    <location>
        <begin position="581"/>
        <end position="600"/>
    </location>
</feature>
<evidence type="ECO:0000256" key="8">
    <source>
        <dbReference type="SAM" id="MobiDB-lite"/>
    </source>
</evidence>
<dbReference type="InterPro" id="IPR027417">
    <property type="entry name" value="P-loop_NTPase"/>
</dbReference>
<keyword evidence="4 7" id="KW-0067">ATP-binding</keyword>
<comment type="similarity">
    <text evidence="7">Belongs to the DEAD box helicase family.</text>
</comment>
<feature type="domain" description="DEAD-box RNA helicase Q" evidence="11">
    <location>
        <begin position="96"/>
        <end position="124"/>
    </location>
</feature>
<evidence type="ECO:0000259" key="9">
    <source>
        <dbReference type="PROSITE" id="PS51192"/>
    </source>
</evidence>
<dbReference type="InterPro" id="IPR014001">
    <property type="entry name" value="Helicase_ATP-bd"/>
</dbReference>
<dbReference type="GO" id="GO:0003724">
    <property type="term" value="F:RNA helicase activity"/>
    <property type="evidence" value="ECO:0007669"/>
    <property type="project" value="UniProtKB-EC"/>
</dbReference>
<dbReference type="Proteomes" id="UP000053201">
    <property type="component" value="Unassembled WGS sequence"/>
</dbReference>
<reference evidence="12 13" key="1">
    <citation type="submission" date="2009-08" db="EMBL/GenBank/DDBJ databases">
        <title>The Genome Sequence of Spizellomyces punctatus strain DAOM BR117.</title>
        <authorList>
            <consortium name="The Broad Institute Genome Sequencing Platform"/>
            <person name="Russ C."/>
            <person name="Cuomo C."/>
            <person name="Shea T."/>
            <person name="Young S.K."/>
            <person name="Zeng Q."/>
            <person name="Koehrsen M."/>
            <person name="Haas B."/>
            <person name="Borodovsky M."/>
            <person name="Guigo R."/>
            <person name="Alvarado L."/>
            <person name="Berlin A."/>
            <person name="Bochicchio J."/>
            <person name="Borenstein D."/>
            <person name="Chapman S."/>
            <person name="Chen Z."/>
            <person name="Engels R."/>
            <person name="Freedman E."/>
            <person name="Gellesch M."/>
            <person name="Goldberg J."/>
            <person name="Griggs A."/>
            <person name="Gujja S."/>
            <person name="Heiman D."/>
            <person name="Hepburn T."/>
            <person name="Howarth C."/>
            <person name="Jen D."/>
            <person name="Larson L."/>
            <person name="Lewis B."/>
            <person name="Mehta T."/>
            <person name="Park D."/>
            <person name="Pearson M."/>
            <person name="Roberts A."/>
            <person name="Saif S."/>
            <person name="Shenoy N."/>
            <person name="Sisk P."/>
            <person name="Stolte C."/>
            <person name="Sykes S."/>
            <person name="Thomson T."/>
            <person name="Walk T."/>
            <person name="White J."/>
            <person name="Yandava C."/>
            <person name="Burger G."/>
            <person name="Gray M.W."/>
            <person name="Holland P.W.H."/>
            <person name="King N."/>
            <person name="Lang F.B.F."/>
            <person name="Roger A.J."/>
            <person name="Ruiz-Trillo I."/>
            <person name="Lander E."/>
            <person name="Nusbaum C."/>
        </authorList>
    </citation>
    <scope>NUCLEOTIDE SEQUENCE [LARGE SCALE GENOMIC DNA]</scope>
    <source>
        <strain evidence="12 13">DAOM BR117</strain>
    </source>
</reference>
<dbReference type="GO" id="GO:0005524">
    <property type="term" value="F:ATP binding"/>
    <property type="evidence" value="ECO:0007669"/>
    <property type="project" value="UniProtKB-UniRule"/>
</dbReference>
<accession>A0A0L0HD77</accession>
<keyword evidence="3 7" id="KW-0347">Helicase</keyword>
<dbReference type="GeneID" id="27689269"/>
<evidence type="ECO:0000256" key="5">
    <source>
        <dbReference type="ARBA" id="ARBA00022884"/>
    </source>
</evidence>
<comment type="catalytic activity">
    <reaction evidence="7">
        <text>ATP + H2O = ADP + phosphate + H(+)</text>
        <dbReference type="Rhea" id="RHEA:13065"/>
        <dbReference type="ChEBI" id="CHEBI:15377"/>
        <dbReference type="ChEBI" id="CHEBI:15378"/>
        <dbReference type="ChEBI" id="CHEBI:30616"/>
        <dbReference type="ChEBI" id="CHEBI:43474"/>
        <dbReference type="ChEBI" id="CHEBI:456216"/>
        <dbReference type="EC" id="3.6.4.13"/>
    </reaction>
</comment>
<dbReference type="Pfam" id="PF00270">
    <property type="entry name" value="DEAD"/>
    <property type="match status" value="1"/>
</dbReference>
<dbReference type="EC" id="3.6.4.13" evidence="7"/>
<feature type="short sequence motif" description="Q motif" evidence="6">
    <location>
        <begin position="96"/>
        <end position="124"/>
    </location>
</feature>
<evidence type="ECO:0000256" key="7">
    <source>
        <dbReference type="RuleBase" id="RU365068"/>
    </source>
</evidence>
<dbReference type="eggNOG" id="KOG0330">
    <property type="taxonomic scope" value="Eukaryota"/>
</dbReference>
<dbReference type="OrthoDB" id="10256233at2759"/>
<feature type="domain" description="Helicase C-terminal" evidence="10">
    <location>
        <begin position="382"/>
        <end position="550"/>
    </location>
</feature>
<evidence type="ECO:0000256" key="1">
    <source>
        <dbReference type="ARBA" id="ARBA00022741"/>
    </source>
</evidence>
<comment type="domain">
    <text evidence="7">The Q motif is unique to and characteristic of the DEAD box family of RNA helicases and controls ATP binding and hydrolysis.</text>
</comment>
<proteinExistence type="inferred from homology"/>
<evidence type="ECO:0000259" key="10">
    <source>
        <dbReference type="PROSITE" id="PS51194"/>
    </source>
</evidence>
<dbReference type="InParanoid" id="A0A0L0HD77"/>
<dbReference type="SUPFAM" id="SSF52540">
    <property type="entry name" value="P-loop containing nucleoside triphosphate hydrolases"/>
    <property type="match status" value="1"/>
</dbReference>
<dbReference type="OMA" id="RKENACL"/>
<dbReference type="PROSITE" id="PS51192">
    <property type="entry name" value="HELICASE_ATP_BIND_1"/>
    <property type="match status" value="1"/>
</dbReference>
<evidence type="ECO:0000259" key="11">
    <source>
        <dbReference type="PROSITE" id="PS51195"/>
    </source>
</evidence>
<feature type="domain" description="Helicase ATP-binding" evidence="9">
    <location>
        <begin position="127"/>
        <end position="297"/>
    </location>
</feature>
<dbReference type="GO" id="GO:0003723">
    <property type="term" value="F:RNA binding"/>
    <property type="evidence" value="ECO:0007669"/>
    <property type="project" value="UniProtKB-UniRule"/>
</dbReference>
<gene>
    <name evidence="12" type="ORF">SPPG_05927</name>
</gene>
<keyword evidence="13" id="KW-1185">Reference proteome</keyword>
<keyword evidence="1 7" id="KW-0547">Nucleotide-binding</keyword>
<dbReference type="AlphaFoldDB" id="A0A0L0HD77"/>
<dbReference type="SMART" id="SM00487">
    <property type="entry name" value="DEXDc"/>
    <property type="match status" value="1"/>
</dbReference>
<evidence type="ECO:0000313" key="13">
    <source>
        <dbReference type="Proteomes" id="UP000053201"/>
    </source>
</evidence>
<organism evidence="12 13">
    <name type="scientific">Spizellomyces punctatus (strain DAOM BR117)</name>
    <dbReference type="NCBI Taxonomy" id="645134"/>
    <lineage>
        <taxon>Eukaryota</taxon>
        <taxon>Fungi</taxon>
        <taxon>Fungi incertae sedis</taxon>
        <taxon>Chytridiomycota</taxon>
        <taxon>Chytridiomycota incertae sedis</taxon>
        <taxon>Chytridiomycetes</taxon>
        <taxon>Spizellomycetales</taxon>
        <taxon>Spizellomycetaceae</taxon>
        <taxon>Spizellomyces</taxon>
    </lineage>
</organism>
<dbReference type="InterPro" id="IPR014014">
    <property type="entry name" value="RNA_helicase_DEAD_Q_motif"/>
</dbReference>
<dbReference type="SMART" id="SM00490">
    <property type="entry name" value="HELICc"/>
    <property type="match status" value="1"/>
</dbReference>
<comment type="function">
    <text evidence="7">RNA helicase.</text>
</comment>
<dbReference type="PROSITE" id="PS51195">
    <property type="entry name" value="Q_MOTIF"/>
    <property type="match status" value="1"/>
</dbReference>
<dbReference type="STRING" id="645134.A0A0L0HD77"/>
<dbReference type="EMBL" id="KQ257459">
    <property type="protein sequence ID" value="KNC98971.1"/>
    <property type="molecule type" value="Genomic_DNA"/>
</dbReference>
<dbReference type="PROSITE" id="PS51194">
    <property type="entry name" value="HELICASE_CTER"/>
    <property type="match status" value="1"/>
</dbReference>
<evidence type="ECO:0000313" key="12">
    <source>
        <dbReference type="EMBL" id="KNC98971.1"/>
    </source>
</evidence>
<dbReference type="InterPro" id="IPR011545">
    <property type="entry name" value="DEAD/DEAH_box_helicase_dom"/>
</dbReference>
<dbReference type="GO" id="GO:0016787">
    <property type="term" value="F:hydrolase activity"/>
    <property type="evidence" value="ECO:0007669"/>
    <property type="project" value="UniProtKB-KW"/>
</dbReference>
<evidence type="ECO:0000256" key="3">
    <source>
        <dbReference type="ARBA" id="ARBA00022806"/>
    </source>
</evidence>
<protein>
    <recommendedName>
        <fullName evidence="7">ATP-dependent RNA helicase</fullName>
        <ecNumber evidence="7">3.6.4.13</ecNumber>
    </recommendedName>
</protein>
<keyword evidence="5 7" id="KW-0694">RNA-binding</keyword>
<evidence type="ECO:0000256" key="6">
    <source>
        <dbReference type="PROSITE-ProRule" id="PRU00552"/>
    </source>
</evidence>
<keyword evidence="2 7" id="KW-0378">Hydrolase</keyword>
<dbReference type="CDD" id="cd18787">
    <property type="entry name" value="SF2_C_DEAD"/>
    <property type="match status" value="1"/>
</dbReference>